<dbReference type="Gene3D" id="1.10.10.60">
    <property type="entry name" value="Homeodomain-like"/>
    <property type="match status" value="1"/>
</dbReference>
<evidence type="ECO:0000313" key="3">
    <source>
        <dbReference type="Proteomes" id="UP000249082"/>
    </source>
</evidence>
<dbReference type="InterPro" id="IPR018060">
    <property type="entry name" value="HTH_AraC"/>
</dbReference>
<evidence type="ECO:0000313" key="2">
    <source>
        <dbReference type="EMBL" id="PZQ52832.1"/>
    </source>
</evidence>
<feature type="domain" description="HTH araC/xylS-type" evidence="1">
    <location>
        <begin position="174"/>
        <end position="274"/>
    </location>
</feature>
<comment type="caution">
    <text evidence="2">The sequence shown here is derived from an EMBL/GenBank/DDBJ whole genome shotgun (WGS) entry which is preliminary data.</text>
</comment>
<accession>A0A2W5NH79</accession>
<name>A0A2W5NH79_9SPHN</name>
<protein>
    <submittedName>
        <fullName evidence="2">AraC family transcriptional regulator</fullName>
    </submittedName>
</protein>
<dbReference type="Pfam" id="PF12833">
    <property type="entry name" value="HTH_18"/>
    <property type="match status" value="1"/>
</dbReference>
<gene>
    <name evidence="2" type="ORF">DI555_19175</name>
</gene>
<evidence type="ECO:0000259" key="1">
    <source>
        <dbReference type="PROSITE" id="PS01124"/>
    </source>
</evidence>
<dbReference type="GO" id="GO:0003700">
    <property type="term" value="F:DNA-binding transcription factor activity"/>
    <property type="evidence" value="ECO:0007669"/>
    <property type="project" value="InterPro"/>
</dbReference>
<proteinExistence type="predicted"/>
<sequence length="291" mass="33002">MRGRHGAKNRQGMTARRVVIQYCPVPAGLDRYVSALFYCEIELGEGERLHDVLSPDWASFRFHYGASVEGTMRTGSSIADCRFTIAGPRSQEVRFSMGVARQWGFRLTPLGWAALVGVPADRYADTLIDGDADEAFVQFRPLYDLLCPDLSPGEQLDVLTHFLEAMPRRAVPHEALILAICEALADPEMRSATDLAARVRAHPRTVERVCRAAFGFSPKLLLRRQRFLRSIDQFTREPKRKWIGAIDAAYHDQAQFVRDFRAFMGMTPRQYAQLEKPVTGLVMRERARSVR</sequence>
<dbReference type="EMBL" id="QFPX01000020">
    <property type="protein sequence ID" value="PZQ52832.1"/>
    <property type="molecule type" value="Genomic_DNA"/>
</dbReference>
<reference evidence="2 3" key="1">
    <citation type="submission" date="2017-08" db="EMBL/GenBank/DDBJ databases">
        <title>Infants hospitalized years apart are colonized by the same room-sourced microbial strains.</title>
        <authorList>
            <person name="Brooks B."/>
            <person name="Olm M.R."/>
            <person name="Firek B.A."/>
            <person name="Baker R."/>
            <person name="Thomas B.C."/>
            <person name="Morowitz M.J."/>
            <person name="Banfield J.F."/>
        </authorList>
    </citation>
    <scope>NUCLEOTIDE SEQUENCE [LARGE SCALE GENOMIC DNA]</scope>
    <source>
        <strain evidence="2">S2_005_002_R2_33</strain>
    </source>
</reference>
<dbReference type="GO" id="GO:0043565">
    <property type="term" value="F:sequence-specific DNA binding"/>
    <property type="evidence" value="ECO:0007669"/>
    <property type="project" value="InterPro"/>
</dbReference>
<dbReference type="PROSITE" id="PS01124">
    <property type="entry name" value="HTH_ARAC_FAMILY_2"/>
    <property type="match status" value="1"/>
</dbReference>
<dbReference type="SMART" id="SM00342">
    <property type="entry name" value="HTH_ARAC"/>
    <property type="match status" value="1"/>
</dbReference>
<dbReference type="Proteomes" id="UP000249082">
    <property type="component" value="Unassembled WGS sequence"/>
</dbReference>
<dbReference type="AlphaFoldDB" id="A0A2W5NH79"/>
<organism evidence="2 3">
    <name type="scientific">Novosphingobium pentaromativorans</name>
    <dbReference type="NCBI Taxonomy" id="205844"/>
    <lineage>
        <taxon>Bacteria</taxon>
        <taxon>Pseudomonadati</taxon>
        <taxon>Pseudomonadota</taxon>
        <taxon>Alphaproteobacteria</taxon>
        <taxon>Sphingomonadales</taxon>
        <taxon>Sphingomonadaceae</taxon>
        <taxon>Novosphingobium</taxon>
    </lineage>
</organism>